<comment type="caution">
    <text evidence="1">The sequence shown here is derived from an EMBL/GenBank/DDBJ whole genome shotgun (WGS) entry which is preliminary data.</text>
</comment>
<proteinExistence type="predicted"/>
<keyword evidence="2" id="KW-1185">Reference proteome</keyword>
<evidence type="ECO:0000313" key="1">
    <source>
        <dbReference type="EMBL" id="KAH3823546.1"/>
    </source>
</evidence>
<protein>
    <submittedName>
        <fullName evidence="1">Uncharacterized protein</fullName>
    </submittedName>
</protein>
<reference evidence="1" key="2">
    <citation type="submission" date="2020-11" db="EMBL/GenBank/DDBJ databases">
        <authorList>
            <person name="McCartney M.A."/>
            <person name="Auch B."/>
            <person name="Kono T."/>
            <person name="Mallez S."/>
            <person name="Becker A."/>
            <person name="Gohl D.M."/>
            <person name="Silverstein K.A.T."/>
            <person name="Koren S."/>
            <person name="Bechman K.B."/>
            <person name="Herman A."/>
            <person name="Abrahante J.E."/>
            <person name="Garbe J."/>
        </authorList>
    </citation>
    <scope>NUCLEOTIDE SEQUENCE</scope>
    <source>
        <strain evidence="1">Duluth1</strain>
        <tissue evidence="1">Whole animal</tissue>
    </source>
</reference>
<organism evidence="1 2">
    <name type="scientific">Dreissena polymorpha</name>
    <name type="common">Zebra mussel</name>
    <name type="synonym">Mytilus polymorpha</name>
    <dbReference type="NCBI Taxonomy" id="45954"/>
    <lineage>
        <taxon>Eukaryota</taxon>
        <taxon>Metazoa</taxon>
        <taxon>Spiralia</taxon>
        <taxon>Lophotrochozoa</taxon>
        <taxon>Mollusca</taxon>
        <taxon>Bivalvia</taxon>
        <taxon>Autobranchia</taxon>
        <taxon>Heteroconchia</taxon>
        <taxon>Euheterodonta</taxon>
        <taxon>Imparidentia</taxon>
        <taxon>Neoheterodontei</taxon>
        <taxon>Myida</taxon>
        <taxon>Dreissenoidea</taxon>
        <taxon>Dreissenidae</taxon>
        <taxon>Dreissena</taxon>
    </lineage>
</organism>
<dbReference type="EMBL" id="JAIWYP010000005">
    <property type="protein sequence ID" value="KAH3823546.1"/>
    <property type="molecule type" value="Genomic_DNA"/>
</dbReference>
<gene>
    <name evidence="1" type="ORF">DPMN_125353</name>
</gene>
<name>A0A9D4GTT8_DREPO</name>
<dbReference type="AlphaFoldDB" id="A0A9D4GTT8"/>
<evidence type="ECO:0000313" key="2">
    <source>
        <dbReference type="Proteomes" id="UP000828390"/>
    </source>
</evidence>
<accession>A0A9D4GTT8</accession>
<dbReference type="Proteomes" id="UP000828390">
    <property type="component" value="Unassembled WGS sequence"/>
</dbReference>
<reference evidence="1" key="1">
    <citation type="journal article" date="2019" name="bioRxiv">
        <title>The Genome of the Zebra Mussel, Dreissena polymorpha: A Resource for Invasive Species Research.</title>
        <authorList>
            <person name="McCartney M.A."/>
            <person name="Auch B."/>
            <person name="Kono T."/>
            <person name="Mallez S."/>
            <person name="Zhang Y."/>
            <person name="Obille A."/>
            <person name="Becker A."/>
            <person name="Abrahante J.E."/>
            <person name="Garbe J."/>
            <person name="Badalamenti J.P."/>
            <person name="Herman A."/>
            <person name="Mangelson H."/>
            <person name="Liachko I."/>
            <person name="Sullivan S."/>
            <person name="Sone E.D."/>
            <person name="Koren S."/>
            <person name="Silverstein K.A.T."/>
            <person name="Beckman K.B."/>
            <person name="Gohl D.M."/>
        </authorList>
    </citation>
    <scope>NUCLEOTIDE SEQUENCE</scope>
    <source>
        <strain evidence="1">Duluth1</strain>
        <tissue evidence="1">Whole animal</tissue>
    </source>
</reference>
<sequence>MFDNRRRERYDRCTGCVTTLVKQRNGLMLSIHCISHRLALASEQSADKNYADRFQHGVEGRRNKIKCSPNLRFTDNGTVSFFSIFDPSKLPSDDELLTYGNEGIHKLTEFYGGND</sequence>